<dbReference type="EMBL" id="NJAI01000004">
    <property type="protein sequence ID" value="PHM54586.1"/>
    <property type="molecule type" value="Genomic_DNA"/>
</dbReference>
<dbReference type="KEGG" id="xho:A9255_02900"/>
<dbReference type="STRING" id="351679.A9255_02900"/>
<reference evidence="1 3" key="1">
    <citation type="submission" date="2016-06" db="EMBL/GenBank/DDBJ databases">
        <title>Bacterial characters and pathogenicity of Xenorhabdus hominickii from an entomopathogenic nematode, Steinernema monticolum.</title>
        <authorList>
            <person name="Park Y."/>
            <person name="Kim Y."/>
        </authorList>
    </citation>
    <scope>NUCLEOTIDE SEQUENCE [LARGE SCALE GENOMIC DNA]</scope>
    <source>
        <strain evidence="1 3">ANU1</strain>
    </source>
</reference>
<sequence>MISIDNAQNEIGLAGHIDDGKEWADWLLKKTVTFPQIEEKPTAALQAALYEMLAMSPDEFLSEAEKHSSGDIFDFLMQSGKFAKFDITEPEPQTIPWVSVQDRMPVDDDDYAPLCLVYVSFGSFSRAGYDYWDTDKKQWSEHENDEVTHWCYMDDIPAPATEEKQP</sequence>
<organism evidence="2 4">
    <name type="scientific">Xenorhabdus hominickii</name>
    <dbReference type="NCBI Taxonomy" id="351679"/>
    <lineage>
        <taxon>Bacteria</taxon>
        <taxon>Pseudomonadati</taxon>
        <taxon>Pseudomonadota</taxon>
        <taxon>Gammaproteobacteria</taxon>
        <taxon>Enterobacterales</taxon>
        <taxon>Morganellaceae</taxon>
        <taxon>Xenorhabdus</taxon>
    </lineage>
</organism>
<protein>
    <recommendedName>
        <fullName evidence="5">DUF551 domain-containing protein</fullName>
    </recommendedName>
</protein>
<name>A0A2G0Q5U4_XENHO</name>
<evidence type="ECO:0000313" key="2">
    <source>
        <dbReference type="EMBL" id="PHM54586.1"/>
    </source>
</evidence>
<accession>A0A2G0Q5U4</accession>
<reference evidence="2 4" key="2">
    <citation type="journal article" date="2017" name="Nat. Microbiol.">
        <title>Natural product diversity associated with the nematode symbionts Photorhabdus and Xenorhabdus.</title>
        <authorList>
            <person name="Tobias N.J."/>
            <person name="Wolff H."/>
            <person name="Djahanschiri B."/>
            <person name="Grundmann F."/>
            <person name="Kronenwerth M."/>
            <person name="Shi Y.M."/>
            <person name="Simonyi S."/>
            <person name="Grun P."/>
            <person name="Shapiro-Ilan D."/>
            <person name="Pidot S.J."/>
            <person name="Stinear T.P."/>
            <person name="Ebersberger I."/>
            <person name="Bode H.B."/>
        </authorList>
    </citation>
    <scope>NUCLEOTIDE SEQUENCE [LARGE SCALE GENOMIC DNA]</scope>
    <source>
        <strain evidence="2 4">DSM 17903</strain>
    </source>
</reference>
<proteinExistence type="predicted"/>
<gene>
    <name evidence="1" type="ORF">A9255_02900</name>
    <name evidence="2" type="ORF">Xhom_02529</name>
</gene>
<evidence type="ECO:0000313" key="4">
    <source>
        <dbReference type="Proteomes" id="UP000225433"/>
    </source>
</evidence>
<keyword evidence="3" id="KW-1185">Reference proteome</keyword>
<dbReference type="OrthoDB" id="6444911at2"/>
<dbReference type="RefSeq" id="WP_069315383.1">
    <property type="nucleotide sequence ID" value="NZ_CAWNQJ010000068.1"/>
</dbReference>
<dbReference type="Proteomes" id="UP000225433">
    <property type="component" value="Unassembled WGS sequence"/>
</dbReference>
<dbReference type="Proteomes" id="UP000094600">
    <property type="component" value="Chromosome"/>
</dbReference>
<dbReference type="AlphaFoldDB" id="A0A2G0Q5U4"/>
<evidence type="ECO:0008006" key="5">
    <source>
        <dbReference type="Google" id="ProtNLM"/>
    </source>
</evidence>
<evidence type="ECO:0000313" key="3">
    <source>
        <dbReference type="Proteomes" id="UP000094600"/>
    </source>
</evidence>
<evidence type="ECO:0000313" key="1">
    <source>
        <dbReference type="EMBL" id="AOM39631.1"/>
    </source>
</evidence>
<dbReference type="EMBL" id="CP016176">
    <property type="protein sequence ID" value="AOM39631.1"/>
    <property type="molecule type" value="Genomic_DNA"/>
</dbReference>